<evidence type="ECO:0000256" key="1">
    <source>
        <dbReference type="ARBA" id="ARBA00022723"/>
    </source>
</evidence>
<evidence type="ECO:0000313" key="4">
    <source>
        <dbReference type="Proteomes" id="UP001140949"/>
    </source>
</evidence>
<dbReference type="SUPFAM" id="SSF55008">
    <property type="entry name" value="HMA, heavy metal-associated domain"/>
    <property type="match status" value="1"/>
</dbReference>
<dbReference type="Gene3D" id="3.30.70.100">
    <property type="match status" value="1"/>
</dbReference>
<evidence type="ECO:0000259" key="2">
    <source>
        <dbReference type="PROSITE" id="PS50846"/>
    </source>
</evidence>
<organism evidence="3 4">
    <name type="scientific">Iris pallida</name>
    <name type="common">Sweet iris</name>
    <dbReference type="NCBI Taxonomy" id="29817"/>
    <lineage>
        <taxon>Eukaryota</taxon>
        <taxon>Viridiplantae</taxon>
        <taxon>Streptophyta</taxon>
        <taxon>Embryophyta</taxon>
        <taxon>Tracheophyta</taxon>
        <taxon>Spermatophyta</taxon>
        <taxon>Magnoliopsida</taxon>
        <taxon>Liliopsida</taxon>
        <taxon>Asparagales</taxon>
        <taxon>Iridaceae</taxon>
        <taxon>Iridoideae</taxon>
        <taxon>Irideae</taxon>
        <taxon>Iris</taxon>
    </lineage>
</organism>
<dbReference type="InterPro" id="IPR036163">
    <property type="entry name" value="HMA_dom_sf"/>
</dbReference>
<dbReference type="EMBL" id="JANAVB010007798">
    <property type="protein sequence ID" value="KAJ6842335.1"/>
    <property type="molecule type" value="Genomic_DNA"/>
</dbReference>
<dbReference type="PROSITE" id="PS50846">
    <property type="entry name" value="HMA_2"/>
    <property type="match status" value="1"/>
</dbReference>
<name>A0AAX6HPU9_IRIPA</name>
<evidence type="ECO:0000313" key="3">
    <source>
        <dbReference type="EMBL" id="KAJ6842335.1"/>
    </source>
</evidence>
<dbReference type="PANTHER" id="PTHR22814:SF351">
    <property type="entry name" value="HEAVY METAL-ASSOCIATED ISOPRENYLATED PLANT PROTEIN 28"/>
    <property type="match status" value="1"/>
</dbReference>
<accession>A0AAX6HPU9</accession>
<keyword evidence="1" id="KW-0479">Metal-binding</keyword>
<proteinExistence type="predicted"/>
<dbReference type="Proteomes" id="UP001140949">
    <property type="component" value="Unassembled WGS sequence"/>
</dbReference>
<dbReference type="Pfam" id="PF00403">
    <property type="entry name" value="HMA"/>
    <property type="match status" value="1"/>
</dbReference>
<comment type="caution">
    <text evidence="3">The sequence shown here is derived from an EMBL/GenBank/DDBJ whole genome shotgun (WGS) entry which is preliminary data.</text>
</comment>
<gene>
    <name evidence="3" type="ORF">M6B38_303075</name>
</gene>
<sequence>MTIVEMSVHMDCEGCEKKIRKALLKLKGVDNVDIDIARQKVIVTGWTDQNKILKAVRATGRTAVLWPYPYNVEYDGNYDQQHYHRHHHPSHDQQHHGFYYDAHPYAYASTSSYNYRKHGYDDSHMQGYYQRPAYSTVDDNNMGHLFSDENTNACSIM</sequence>
<reference evidence="3" key="2">
    <citation type="submission" date="2023-04" db="EMBL/GenBank/DDBJ databases">
        <authorList>
            <person name="Bruccoleri R.E."/>
            <person name="Oakeley E.J."/>
            <person name="Faust A.-M."/>
            <person name="Dessus-Babus S."/>
            <person name="Altorfer M."/>
            <person name="Burckhardt D."/>
            <person name="Oertli M."/>
            <person name="Naumann U."/>
            <person name="Petersen F."/>
            <person name="Wong J."/>
        </authorList>
    </citation>
    <scope>NUCLEOTIDE SEQUENCE</scope>
    <source>
        <strain evidence="3">GSM-AAB239-AS_SAM_17_03QT</strain>
        <tissue evidence="3">Leaf</tissue>
    </source>
</reference>
<dbReference type="InterPro" id="IPR006121">
    <property type="entry name" value="HMA_dom"/>
</dbReference>
<feature type="domain" description="HMA" evidence="2">
    <location>
        <begin position="1"/>
        <end position="64"/>
    </location>
</feature>
<dbReference type="GO" id="GO:0046872">
    <property type="term" value="F:metal ion binding"/>
    <property type="evidence" value="ECO:0007669"/>
    <property type="project" value="UniProtKB-KW"/>
</dbReference>
<dbReference type="AlphaFoldDB" id="A0AAX6HPU9"/>
<keyword evidence="4" id="KW-1185">Reference proteome</keyword>
<dbReference type="PANTHER" id="PTHR22814">
    <property type="entry name" value="COPPER TRANSPORT PROTEIN ATOX1-RELATED"/>
    <property type="match status" value="1"/>
</dbReference>
<dbReference type="CDD" id="cd00371">
    <property type="entry name" value="HMA"/>
    <property type="match status" value="1"/>
</dbReference>
<protein>
    <submittedName>
        <fullName evidence="3">Heavy metal-associated isoprenylated plant protein 28-like</fullName>
    </submittedName>
</protein>
<reference evidence="3" key="1">
    <citation type="journal article" date="2023" name="GigaByte">
        <title>Genome assembly of the bearded iris, Iris pallida Lam.</title>
        <authorList>
            <person name="Bruccoleri R.E."/>
            <person name="Oakeley E.J."/>
            <person name="Faust A.M.E."/>
            <person name="Altorfer M."/>
            <person name="Dessus-Babus S."/>
            <person name="Burckhardt D."/>
            <person name="Oertli M."/>
            <person name="Naumann U."/>
            <person name="Petersen F."/>
            <person name="Wong J."/>
        </authorList>
    </citation>
    <scope>NUCLEOTIDE SEQUENCE</scope>
    <source>
        <strain evidence="3">GSM-AAB239-AS_SAM_17_03QT</strain>
    </source>
</reference>